<keyword evidence="1" id="KW-0472">Membrane</keyword>
<evidence type="ECO:0000256" key="1">
    <source>
        <dbReference type="SAM" id="Phobius"/>
    </source>
</evidence>
<comment type="caution">
    <text evidence="2">The sequence shown here is derived from an EMBL/GenBank/DDBJ whole genome shotgun (WGS) entry which is preliminary data.</text>
</comment>
<dbReference type="EMBL" id="LAZR01007791">
    <property type="protein sequence ID" value="KKM82919.1"/>
    <property type="molecule type" value="Genomic_DNA"/>
</dbReference>
<gene>
    <name evidence="2" type="ORF">LCGC14_1314540</name>
</gene>
<sequence>MTGKNGLDGLAFAAPPAVWYGSLPDYLAMVAALLSIVWLAIRIYESKTVKRWRK</sequence>
<reference evidence="2" key="1">
    <citation type="journal article" date="2015" name="Nature">
        <title>Complex archaea that bridge the gap between prokaryotes and eukaryotes.</title>
        <authorList>
            <person name="Spang A."/>
            <person name="Saw J.H."/>
            <person name="Jorgensen S.L."/>
            <person name="Zaremba-Niedzwiedzka K."/>
            <person name="Martijn J."/>
            <person name="Lind A.E."/>
            <person name="van Eijk R."/>
            <person name="Schleper C."/>
            <person name="Guy L."/>
            <person name="Ettema T.J."/>
        </authorList>
    </citation>
    <scope>NUCLEOTIDE SEQUENCE</scope>
</reference>
<keyword evidence="1" id="KW-0812">Transmembrane</keyword>
<feature type="transmembrane region" description="Helical" evidence="1">
    <location>
        <begin position="26"/>
        <end position="44"/>
    </location>
</feature>
<proteinExistence type="predicted"/>
<organism evidence="2">
    <name type="scientific">marine sediment metagenome</name>
    <dbReference type="NCBI Taxonomy" id="412755"/>
    <lineage>
        <taxon>unclassified sequences</taxon>
        <taxon>metagenomes</taxon>
        <taxon>ecological metagenomes</taxon>
    </lineage>
</organism>
<evidence type="ECO:0000313" key="2">
    <source>
        <dbReference type="EMBL" id="KKM82919.1"/>
    </source>
</evidence>
<name>A0A0F9KLA9_9ZZZZ</name>
<dbReference type="AlphaFoldDB" id="A0A0F9KLA9"/>
<keyword evidence="1" id="KW-1133">Transmembrane helix</keyword>
<protein>
    <submittedName>
        <fullName evidence="2">Uncharacterized protein</fullName>
    </submittedName>
</protein>
<accession>A0A0F9KLA9</accession>